<keyword evidence="3" id="KW-0833">Ubl conjugation pathway</keyword>
<dbReference type="Pfam" id="PF17979">
    <property type="entry name" value="zf-CRD"/>
    <property type="match status" value="1"/>
</dbReference>
<dbReference type="STRING" id="4846.A0A367IL02"/>
<gene>
    <name evidence="7" type="ORF">CU098_000866</name>
</gene>
<keyword evidence="8" id="KW-1185">Reference proteome</keyword>
<feature type="non-terminal residue" evidence="7">
    <location>
        <position position="1"/>
    </location>
</feature>
<proteinExistence type="predicted"/>
<dbReference type="GO" id="GO:0005634">
    <property type="term" value="C:nucleus"/>
    <property type="evidence" value="ECO:0007669"/>
    <property type="project" value="UniProtKB-SubCell"/>
</dbReference>
<dbReference type="AlphaFoldDB" id="A0A367IL02"/>
<evidence type="ECO:0000256" key="4">
    <source>
        <dbReference type="ARBA" id="ARBA00023242"/>
    </source>
</evidence>
<dbReference type="PANTHER" id="PTHR16079">
    <property type="entry name" value="UBIQUITIN LIGASE PROTEIN CHFR"/>
    <property type="match status" value="1"/>
</dbReference>
<keyword evidence="2" id="KW-0808">Transferase</keyword>
<evidence type="ECO:0000313" key="7">
    <source>
        <dbReference type="EMBL" id="RCH78355.1"/>
    </source>
</evidence>
<accession>A0A367IL02</accession>
<evidence type="ECO:0000256" key="5">
    <source>
        <dbReference type="ARBA" id="ARBA00023306"/>
    </source>
</evidence>
<dbReference type="OrthoDB" id="1305878at2759"/>
<dbReference type="GO" id="GO:0016567">
    <property type="term" value="P:protein ubiquitination"/>
    <property type="evidence" value="ECO:0007669"/>
    <property type="project" value="TreeGrafter"/>
</dbReference>
<dbReference type="EMBL" id="PJQM01007305">
    <property type="protein sequence ID" value="RCH78355.1"/>
    <property type="molecule type" value="Genomic_DNA"/>
</dbReference>
<comment type="subcellular location">
    <subcellularLocation>
        <location evidence="1">Nucleus</location>
    </subcellularLocation>
</comment>
<dbReference type="InterPro" id="IPR040909">
    <property type="entry name" value="CHFR_Znf-CRD"/>
</dbReference>
<keyword evidence="5" id="KW-0131">Cell cycle</keyword>
<dbReference type="GO" id="GO:0004842">
    <property type="term" value="F:ubiquitin-protein transferase activity"/>
    <property type="evidence" value="ECO:0007669"/>
    <property type="project" value="TreeGrafter"/>
</dbReference>
<protein>
    <recommendedName>
        <fullName evidence="6">E3 ubiquitin-protein ligase CHFR cysteine rich domain-containing protein</fullName>
    </recommendedName>
</protein>
<feature type="domain" description="E3 ubiquitin-protein ligase CHFR cysteine rich" evidence="6">
    <location>
        <begin position="78"/>
        <end position="215"/>
    </location>
</feature>
<dbReference type="Proteomes" id="UP000253551">
    <property type="component" value="Unassembled WGS sequence"/>
</dbReference>
<evidence type="ECO:0000256" key="2">
    <source>
        <dbReference type="ARBA" id="ARBA00022679"/>
    </source>
</evidence>
<evidence type="ECO:0000313" key="8">
    <source>
        <dbReference type="Proteomes" id="UP000253551"/>
    </source>
</evidence>
<keyword evidence="4" id="KW-0539">Nucleus</keyword>
<evidence type="ECO:0000256" key="1">
    <source>
        <dbReference type="ARBA" id="ARBA00004123"/>
    </source>
</evidence>
<evidence type="ECO:0000259" key="6">
    <source>
        <dbReference type="Pfam" id="PF17979"/>
    </source>
</evidence>
<name>A0A367IL02_RHIST</name>
<organism evidence="7 8">
    <name type="scientific">Rhizopus stolonifer</name>
    <name type="common">Rhizopus nigricans</name>
    <dbReference type="NCBI Taxonomy" id="4846"/>
    <lineage>
        <taxon>Eukaryota</taxon>
        <taxon>Fungi</taxon>
        <taxon>Fungi incertae sedis</taxon>
        <taxon>Mucoromycota</taxon>
        <taxon>Mucoromycotina</taxon>
        <taxon>Mucoromycetes</taxon>
        <taxon>Mucorales</taxon>
        <taxon>Mucorineae</taxon>
        <taxon>Rhizopodaceae</taxon>
        <taxon>Rhizopus</taxon>
    </lineage>
</organism>
<sequence>QSSHYICPVCRSTANAYCKNFTFQNLIDILHKAGIEEQETFTVDSNENHPQPSYSVSSSSSSFQSLIVKAPCLSCTQGNQTGYTCPIPISDSQQDGFGHILCGFCLKYMPARGFGNNEPALNQCCSFCGIVACSEYWTCDNRSKIAQLYVLSDLSSIQTWISDLEVIESKEEGHLNKVEIGLLTDYLGQYGISWQNAWEECLNDLDNGNGLIPIIRRMTPLGLQLYNTRRLLSEDNQSVLDDDEYYYRIQEEGILPSQHLRACYSCTVTVANGLFYTFWKGVVQNGLDQLHRERCQQGIQCETQWRRESHAQRLSHIEIGNNIYY</sequence>
<dbReference type="PANTHER" id="PTHR16079:SF4">
    <property type="entry name" value="E3 UBIQUITIN-PROTEIN LIGASE CHFR"/>
    <property type="match status" value="1"/>
</dbReference>
<dbReference type="InterPro" id="IPR052256">
    <property type="entry name" value="E3_ubiquitin-ligase_CHFR"/>
</dbReference>
<comment type="caution">
    <text evidence="7">The sequence shown here is derived from an EMBL/GenBank/DDBJ whole genome shotgun (WGS) entry which is preliminary data.</text>
</comment>
<evidence type="ECO:0000256" key="3">
    <source>
        <dbReference type="ARBA" id="ARBA00022786"/>
    </source>
</evidence>
<reference evidence="7 8" key="1">
    <citation type="journal article" date="2018" name="G3 (Bethesda)">
        <title>Phylogenetic and Phylogenomic Definition of Rhizopus Species.</title>
        <authorList>
            <person name="Gryganskyi A.P."/>
            <person name="Golan J."/>
            <person name="Dolatabadi S."/>
            <person name="Mondo S."/>
            <person name="Robb S."/>
            <person name="Idnurm A."/>
            <person name="Muszewska A."/>
            <person name="Steczkiewicz K."/>
            <person name="Masonjones S."/>
            <person name="Liao H.L."/>
            <person name="Gajdeczka M.T."/>
            <person name="Anike F."/>
            <person name="Vuek A."/>
            <person name="Anishchenko I.M."/>
            <person name="Voigt K."/>
            <person name="de Hoog G.S."/>
            <person name="Smith M.E."/>
            <person name="Heitman J."/>
            <person name="Vilgalys R."/>
            <person name="Stajich J.E."/>
        </authorList>
    </citation>
    <scope>NUCLEOTIDE SEQUENCE [LARGE SCALE GENOMIC DNA]</scope>
    <source>
        <strain evidence="7 8">LSU 92-RS-03</strain>
    </source>
</reference>
<dbReference type="GO" id="GO:0006511">
    <property type="term" value="P:ubiquitin-dependent protein catabolic process"/>
    <property type="evidence" value="ECO:0007669"/>
    <property type="project" value="TreeGrafter"/>
</dbReference>